<reference evidence="1 2" key="1">
    <citation type="journal article" date="2022" name="Allergy">
        <title>Genome assembly and annotation of Periplaneta americana reveal a comprehensive cockroach allergen profile.</title>
        <authorList>
            <person name="Wang L."/>
            <person name="Xiong Q."/>
            <person name="Saelim N."/>
            <person name="Wang L."/>
            <person name="Nong W."/>
            <person name="Wan A.T."/>
            <person name="Shi M."/>
            <person name="Liu X."/>
            <person name="Cao Q."/>
            <person name="Hui J.H.L."/>
            <person name="Sookrung N."/>
            <person name="Leung T.F."/>
            <person name="Tungtrongchitr A."/>
            <person name="Tsui S.K.W."/>
        </authorList>
    </citation>
    <scope>NUCLEOTIDE SEQUENCE [LARGE SCALE GENOMIC DNA]</scope>
    <source>
        <strain evidence="1">PWHHKU_190912</strain>
    </source>
</reference>
<evidence type="ECO:0000313" key="1">
    <source>
        <dbReference type="EMBL" id="KAJ4426784.1"/>
    </source>
</evidence>
<proteinExistence type="predicted"/>
<keyword evidence="2" id="KW-1185">Reference proteome</keyword>
<protein>
    <submittedName>
        <fullName evidence="1">Uncharacterized protein</fullName>
    </submittedName>
</protein>
<gene>
    <name evidence="1" type="ORF">ANN_26583</name>
</gene>
<sequence>MGVKSVDLGGQAGFSASDQPIGKVCIQEATHCSIVMGAILTSFLIVLEIAAKNTEKDIKEIERRYQGRWDEVMMVDFCWFMKRDNVELQHRRQFRR</sequence>
<name>A0ABQ8RYR0_PERAM</name>
<evidence type="ECO:0000313" key="2">
    <source>
        <dbReference type="Proteomes" id="UP001148838"/>
    </source>
</evidence>
<comment type="caution">
    <text evidence="1">The sequence shown here is derived from an EMBL/GenBank/DDBJ whole genome shotgun (WGS) entry which is preliminary data.</text>
</comment>
<dbReference type="Proteomes" id="UP001148838">
    <property type="component" value="Unassembled WGS sequence"/>
</dbReference>
<organism evidence="1 2">
    <name type="scientific">Periplaneta americana</name>
    <name type="common">American cockroach</name>
    <name type="synonym">Blatta americana</name>
    <dbReference type="NCBI Taxonomy" id="6978"/>
    <lineage>
        <taxon>Eukaryota</taxon>
        <taxon>Metazoa</taxon>
        <taxon>Ecdysozoa</taxon>
        <taxon>Arthropoda</taxon>
        <taxon>Hexapoda</taxon>
        <taxon>Insecta</taxon>
        <taxon>Pterygota</taxon>
        <taxon>Neoptera</taxon>
        <taxon>Polyneoptera</taxon>
        <taxon>Dictyoptera</taxon>
        <taxon>Blattodea</taxon>
        <taxon>Blattoidea</taxon>
        <taxon>Blattidae</taxon>
        <taxon>Blattinae</taxon>
        <taxon>Periplaneta</taxon>
    </lineage>
</organism>
<accession>A0ABQ8RYR0</accession>
<dbReference type="EMBL" id="JAJSOF020000039">
    <property type="protein sequence ID" value="KAJ4426784.1"/>
    <property type="molecule type" value="Genomic_DNA"/>
</dbReference>